<accession>A0AAD3SY83</accession>
<comment type="caution">
    <text evidence="1">The sequence shown here is derived from an EMBL/GenBank/DDBJ whole genome shotgun (WGS) entry which is preliminary data.</text>
</comment>
<dbReference type="Proteomes" id="UP001279734">
    <property type="component" value="Unassembled WGS sequence"/>
</dbReference>
<dbReference type="EMBL" id="BSYO01000019">
    <property type="protein sequence ID" value="GMH18707.1"/>
    <property type="molecule type" value="Genomic_DNA"/>
</dbReference>
<evidence type="ECO:0000313" key="2">
    <source>
        <dbReference type="Proteomes" id="UP001279734"/>
    </source>
</evidence>
<dbReference type="AlphaFoldDB" id="A0AAD3SY83"/>
<protein>
    <submittedName>
        <fullName evidence="1">Uncharacterized protein</fullName>
    </submittedName>
</protein>
<sequence>MLSLPMQNTPSCFYRVWLGTVRRWKYSHHFLNKHFRLSPSNQGNSSLGKGLNCYLVGNGLGKTRLTFRAGICAAISVITIVLDDGKYFSQSFVLNLTVFSNKGQGFGSKGSRAIRFHP</sequence>
<organism evidence="1 2">
    <name type="scientific">Nepenthes gracilis</name>
    <name type="common">Slender pitcher plant</name>
    <dbReference type="NCBI Taxonomy" id="150966"/>
    <lineage>
        <taxon>Eukaryota</taxon>
        <taxon>Viridiplantae</taxon>
        <taxon>Streptophyta</taxon>
        <taxon>Embryophyta</taxon>
        <taxon>Tracheophyta</taxon>
        <taxon>Spermatophyta</taxon>
        <taxon>Magnoliopsida</taxon>
        <taxon>eudicotyledons</taxon>
        <taxon>Gunneridae</taxon>
        <taxon>Pentapetalae</taxon>
        <taxon>Caryophyllales</taxon>
        <taxon>Nepenthaceae</taxon>
        <taxon>Nepenthes</taxon>
    </lineage>
</organism>
<gene>
    <name evidence="1" type="ORF">Nepgr_020548</name>
</gene>
<reference evidence="1" key="1">
    <citation type="submission" date="2023-05" db="EMBL/GenBank/DDBJ databases">
        <title>Nepenthes gracilis genome sequencing.</title>
        <authorList>
            <person name="Fukushima K."/>
        </authorList>
    </citation>
    <scope>NUCLEOTIDE SEQUENCE</scope>
    <source>
        <strain evidence="1">SING2019-196</strain>
    </source>
</reference>
<evidence type="ECO:0000313" key="1">
    <source>
        <dbReference type="EMBL" id="GMH18707.1"/>
    </source>
</evidence>
<keyword evidence="2" id="KW-1185">Reference proteome</keyword>
<name>A0AAD3SY83_NEPGR</name>
<proteinExistence type="predicted"/>